<evidence type="ECO:0000313" key="3">
    <source>
        <dbReference type="EMBL" id="GGO70096.1"/>
    </source>
</evidence>
<feature type="transmembrane region" description="Helical" evidence="2">
    <location>
        <begin position="96"/>
        <end position="117"/>
    </location>
</feature>
<evidence type="ECO:0000256" key="2">
    <source>
        <dbReference type="SAM" id="Phobius"/>
    </source>
</evidence>
<dbReference type="Gene3D" id="3.30.200.20">
    <property type="entry name" value="Phosphorylase Kinase, domain 1"/>
    <property type="match status" value="1"/>
</dbReference>
<reference evidence="3" key="2">
    <citation type="submission" date="2020-09" db="EMBL/GenBank/DDBJ databases">
        <authorList>
            <person name="Sun Q."/>
            <person name="Zhou Y."/>
        </authorList>
    </citation>
    <scope>NUCLEOTIDE SEQUENCE</scope>
    <source>
        <strain evidence="3">CGMCC 4.7368</strain>
    </source>
</reference>
<feature type="region of interest" description="Disordered" evidence="1">
    <location>
        <begin position="193"/>
        <end position="220"/>
    </location>
</feature>
<organism evidence="3 4">
    <name type="scientific">Nonomuraea cavernae</name>
    <dbReference type="NCBI Taxonomy" id="2045107"/>
    <lineage>
        <taxon>Bacteria</taxon>
        <taxon>Bacillati</taxon>
        <taxon>Actinomycetota</taxon>
        <taxon>Actinomycetes</taxon>
        <taxon>Streptosporangiales</taxon>
        <taxon>Streptosporangiaceae</taxon>
        <taxon>Nonomuraea</taxon>
    </lineage>
</organism>
<reference evidence="3" key="1">
    <citation type="journal article" date="2014" name="Int. J. Syst. Evol. Microbiol.">
        <title>Complete genome sequence of Corynebacterium casei LMG S-19264T (=DSM 44701T), isolated from a smear-ripened cheese.</title>
        <authorList>
            <consortium name="US DOE Joint Genome Institute (JGI-PGF)"/>
            <person name="Walter F."/>
            <person name="Albersmeier A."/>
            <person name="Kalinowski J."/>
            <person name="Ruckert C."/>
        </authorList>
    </citation>
    <scope>NUCLEOTIDE SEQUENCE</scope>
    <source>
        <strain evidence="3">CGMCC 4.7368</strain>
    </source>
</reference>
<keyword evidence="4" id="KW-1185">Reference proteome</keyword>
<keyword evidence="2" id="KW-0812">Transmembrane</keyword>
<accession>A0A918DL50</accession>
<evidence type="ECO:0000313" key="4">
    <source>
        <dbReference type="Proteomes" id="UP000646523"/>
    </source>
</evidence>
<name>A0A918DL50_9ACTN</name>
<proteinExistence type="predicted"/>
<gene>
    <name evidence="3" type="ORF">GCM10012289_32740</name>
</gene>
<dbReference type="AlphaFoldDB" id="A0A918DL50"/>
<sequence>MSPVTEQRVLGGRYRLVARLGGTDVWRARDESLRRDVAVTQVAGRSAADLAAGFAAAGEAVRGRAIALTAVHDLVVDGDTPWLVMRLDPRGRRTRALAVAAVCAAAVAVTATTLAVATARPPHFSTPPQACDLLTVEDLRTLVAQAQKTARASSPPDPAMNQCQITSGDAAIGAAQRPTMTVWVTWRGDDEDKAGSDLADRRQNAENVRKKYLPEGPADRHLMPVSGLADEAFYLGGVTESGLFVSMVGYRYGAVVVDVHYLRLNGTREEAGPMKERLVELAHRSLEGLER</sequence>
<protein>
    <submittedName>
        <fullName evidence="3">Uncharacterized protein</fullName>
    </submittedName>
</protein>
<comment type="caution">
    <text evidence="3">The sequence shown here is derived from an EMBL/GenBank/DDBJ whole genome shotgun (WGS) entry which is preliminary data.</text>
</comment>
<keyword evidence="2" id="KW-1133">Transmembrane helix</keyword>
<evidence type="ECO:0000256" key="1">
    <source>
        <dbReference type="SAM" id="MobiDB-lite"/>
    </source>
</evidence>
<dbReference type="Proteomes" id="UP000646523">
    <property type="component" value="Unassembled WGS sequence"/>
</dbReference>
<keyword evidence="2" id="KW-0472">Membrane</keyword>
<dbReference type="EMBL" id="BMNH01000008">
    <property type="protein sequence ID" value="GGO70096.1"/>
    <property type="molecule type" value="Genomic_DNA"/>
</dbReference>